<keyword evidence="2" id="KW-0396">Initiation factor</keyword>
<gene>
    <name evidence="2" type="primary">Rrn3</name>
    <name evidence="2" type="ORF">g.10717</name>
</gene>
<accession>A0A6G1S6N8</accession>
<keyword evidence="2" id="KW-0648">Protein biosynthesis</keyword>
<comment type="similarity">
    <text evidence="1">Belongs to the RRN3 family.</text>
</comment>
<protein>
    <submittedName>
        <fullName evidence="2">RNA polymerase I-specific transcription initiation factor RRN3</fullName>
    </submittedName>
</protein>
<sequence length="462" mass="53919">MATHDALVKYYDCLKDSFNKIQVKDNKVALVNAALRPKIREELAKSKDVLISYLNYIQVFTPIYSEKFSNICYSIICPLFKENLPGSNDAGHDNHENINDKTEETANLIHQTMKEILKSKPELIEEYIHCIIKFFPNIYNDGHSTFINYFANCLEVCTYIRGEPLTILLAKLLDRINPPTSEEENDKDKVAESKECIITAYKWIYKRLKTLDKRQLENVSAAMLAAFSREFLVSENGDSLNYLIFYICSLDSKLTDLFINLLWAVFTNSNRPLEERKASVYYACSFMSRANYIEINKVLNYLETAVIWCNGVLFDSQTEDSVLSSTGPNIFNESSQLFFSLVDSILYLLTQRYRELYEKESIERLQKLDLDKILDSHLSPLEFCDIDTEQRFREVAALYGISNLRPTETTMSARKRRKSDYNRNPRVTGKMPFKEVNYSLPEHVKHLYTNYYDHRNFTVYRE</sequence>
<dbReference type="GO" id="GO:0001181">
    <property type="term" value="F:RNA polymerase I general transcription initiation factor activity"/>
    <property type="evidence" value="ECO:0007669"/>
    <property type="project" value="InterPro"/>
</dbReference>
<organism evidence="2">
    <name type="scientific">Aceria tosichella</name>
    <name type="common">wheat curl mite</name>
    <dbReference type="NCBI Taxonomy" id="561515"/>
    <lineage>
        <taxon>Eukaryota</taxon>
        <taxon>Metazoa</taxon>
        <taxon>Ecdysozoa</taxon>
        <taxon>Arthropoda</taxon>
        <taxon>Chelicerata</taxon>
        <taxon>Arachnida</taxon>
        <taxon>Acari</taxon>
        <taxon>Acariformes</taxon>
        <taxon>Trombidiformes</taxon>
        <taxon>Prostigmata</taxon>
        <taxon>Eupodina</taxon>
        <taxon>Eriophyoidea</taxon>
        <taxon>Eriophyidae</taxon>
        <taxon>Eriophyinae</taxon>
        <taxon>Aceriini</taxon>
        <taxon>Aceria</taxon>
    </lineage>
</organism>
<proteinExistence type="inferred from homology"/>
<dbReference type="GO" id="GO:0006361">
    <property type="term" value="P:transcription initiation at RNA polymerase I promoter"/>
    <property type="evidence" value="ECO:0007669"/>
    <property type="project" value="InterPro"/>
</dbReference>
<dbReference type="GO" id="GO:0005634">
    <property type="term" value="C:nucleus"/>
    <property type="evidence" value="ECO:0007669"/>
    <property type="project" value="TreeGrafter"/>
</dbReference>
<dbReference type="Pfam" id="PF05327">
    <property type="entry name" value="RRN3"/>
    <property type="match status" value="2"/>
</dbReference>
<dbReference type="EMBL" id="GGYP01000851">
    <property type="protein sequence ID" value="MDE45622.1"/>
    <property type="molecule type" value="Transcribed_RNA"/>
</dbReference>
<name>A0A6G1S6N8_9ACAR</name>
<dbReference type="GO" id="GO:0003743">
    <property type="term" value="F:translation initiation factor activity"/>
    <property type="evidence" value="ECO:0007669"/>
    <property type="project" value="UniProtKB-KW"/>
</dbReference>
<dbReference type="InterPro" id="IPR007991">
    <property type="entry name" value="RNA_pol_I_trans_ini_fac_RRN3"/>
</dbReference>
<dbReference type="PANTHER" id="PTHR12790:SF0">
    <property type="entry name" value="RNA POLYMERASE I-SPECIFIC TRANSCRIPTION INITIATION FACTOR RRN3-RELATED"/>
    <property type="match status" value="1"/>
</dbReference>
<reference evidence="2" key="1">
    <citation type="submission" date="2018-10" db="EMBL/GenBank/DDBJ databases">
        <title>Transcriptome assembly of Aceria tosichella (Wheat curl mite) Type 2.</title>
        <authorList>
            <person name="Scully E.D."/>
            <person name="Geib S.M."/>
            <person name="Palmer N.A."/>
            <person name="Gupta A.K."/>
            <person name="Sarath G."/>
            <person name="Tatineni S."/>
        </authorList>
    </citation>
    <scope>NUCLEOTIDE SEQUENCE</scope>
    <source>
        <strain evidence="2">LincolnNE</strain>
    </source>
</reference>
<dbReference type="PANTHER" id="PTHR12790">
    <property type="entry name" value="TRANSCRIPTION INITIATION FACTOR IA RRN3"/>
    <property type="match status" value="1"/>
</dbReference>
<evidence type="ECO:0000313" key="2">
    <source>
        <dbReference type="EMBL" id="MDE45622.1"/>
    </source>
</evidence>
<evidence type="ECO:0000256" key="1">
    <source>
        <dbReference type="ARBA" id="ARBA00010098"/>
    </source>
</evidence>
<dbReference type="GO" id="GO:0001042">
    <property type="term" value="F:RNA polymerase I core binding"/>
    <property type="evidence" value="ECO:0007669"/>
    <property type="project" value="TreeGrafter"/>
</dbReference>
<dbReference type="AlphaFoldDB" id="A0A6G1S6N8"/>